<protein>
    <submittedName>
        <fullName evidence="1">Uncharacterized protein</fullName>
    </submittedName>
</protein>
<reference evidence="1" key="1">
    <citation type="submission" date="2020-06" db="EMBL/GenBank/DDBJ databases">
        <authorList>
            <consortium name="Plant Systems Biology data submission"/>
        </authorList>
    </citation>
    <scope>NUCLEOTIDE SEQUENCE</scope>
    <source>
        <strain evidence="1">D6</strain>
    </source>
</reference>
<comment type="caution">
    <text evidence="1">The sequence shown here is derived from an EMBL/GenBank/DDBJ whole genome shotgun (WGS) entry which is preliminary data.</text>
</comment>
<dbReference type="EMBL" id="CAICTM010001207">
    <property type="protein sequence ID" value="CAB9521575.1"/>
    <property type="molecule type" value="Genomic_DNA"/>
</dbReference>
<accession>A0A9N8HQZ6</accession>
<name>A0A9N8HQZ6_9STRA</name>
<evidence type="ECO:0000313" key="1">
    <source>
        <dbReference type="EMBL" id="CAB9521575.1"/>
    </source>
</evidence>
<organism evidence="1 2">
    <name type="scientific">Seminavis robusta</name>
    <dbReference type="NCBI Taxonomy" id="568900"/>
    <lineage>
        <taxon>Eukaryota</taxon>
        <taxon>Sar</taxon>
        <taxon>Stramenopiles</taxon>
        <taxon>Ochrophyta</taxon>
        <taxon>Bacillariophyta</taxon>
        <taxon>Bacillariophyceae</taxon>
        <taxon>Bacillariophycidae</taxon>
        <taxon>Naviculales</taxon>
        <taxon>Naviculaceae</taxon>
        <taxon>Seminavis</taxon>
    </lineage>
</organism>
<sequence length="355" mass="38004">MTTTSNDEAIQNDVDDTAAHAGTTEAGIVRGVSRSVAQRAVAARTAGRGLAQLPSVGSLPRSAARRTRVPVRQVAKLTDRMSTGLDVWESASGSGGSSSATDQQSIQRRFARAQAFAGSLVKNTVLGALVFETYCGVVAHSDTILSSIIHFSPHRTNGSDEGNIDHTSNDDKDIFEAAPIPIHFLAGAAAGSMQGIGGIIWDTTSESISNRKMSMPKLPLLTSGVGQHAAAHSVLFGSYESFKRSFLWAWQYWDPEVNQQVLLGGGKESFMALLPHQRLEYLSVITMAGGLAGQFQHVISYALEQPRERRLVVSQALPSLRSMLWAFPPSAIAFLAFEYGKDSVAGISGEDEEVL</sequence>
<dbReference type="AlphaFoldDB" id="A0A9N8HQZ6"/>
<dbReference type="OrthoDB" id="203361at2759"/>
<dbReference type="Proteomes" id="UP001153069">
    <property type="component" value="Unassembled WGS sequence"/>
</dbReference>
<keyword evidence="2" id="KW-1185">Reference proteome</keyword>
<proteinExistence type="predicted"/>
<evidence type="ECO:0000313" key="2">
    <source>
        <dbReference type="Proteomes" id="UP001153069"/>
    </source>
</evidence>
<gene>
    <name evidence="1" type="ORF">SEMRO_1209_G252660.1</name>
</gene>